<organism evidence="2 3">
    <name type="scientific">Corticicoccus populi</name>
    <dbReference type="NCBI Taxonomy" id="1812821"/>
    <lineage>
        <taxon>Bacteria</taxon>
        <taxon>Bacillati</taxon>
        <taxon>Bacillota</taxon>
        <taxon>Bacilli</taxon>
        <taxon>Bacillales</taxon>
        <taxon>Staphylococcaceae</taxon>
        <taxon>Corticicoccus</taxon>
    </lineage>
</organism>
<evidence type="ECO:0000313" key="3">
    <source>
        <dbReference type="Proteomes" id="UP001597519"/>
    </source>
</evidence>
<evidence type="ECO:0000256" key="1">
    <source>
        <dbReference type="SAM" id="Phobius"/>
    </source>
</evidence>
<accession>A0ABW5WUE5</accession>
<keyword evidence="3" id="KW-1185">Reference proteome</keyword>
<keyword evidence="1" id="KW-0812">Transmembrane</keyword>
<sequence>MFKLIKKKRRDMHLRKIKEGDGHPLKPYRLWHNLTRSLFHLQIEDNTQEVIDYSVEYRYFVSEPQAELYRNGRHTAYSKLPATFPVSGGVIEVASGSYGIKRMHYVKENGDSQMLQPDHRSIRGLRVGIEEDFPVFSKLIGIISIILLIIVFILGLPQIIEQISQIPWVAENIGVFNSPFNFSIWENLIIAGIGALAGMERTLIFRNQRLLHML</sequence>
<dbReference type="EMBL" id="JBHUOQ010000001">
    <property type="protein sequence ID" value="MFD2830406.1"/>
    <property type="molecule type" value="Genomic_DNA"/>
</dbReference>
<gene>
    <name evidence="2" type="ORF">ACFSX4_07960</name>
</gene>
<evidence type="ECO:0000313" key="2">
    <source>
        <dbReference type="EMBL" id="MFD2830406.1"/>
    </source>
</evidence>
<comment type="caution">
    <text evidence="2">The sequence shown here is derived from an EMBL/GenBank/DDBJ whole genome shotgun (WGS) entry which is preliminary data.</text>
</comment>
<reference evidence="3" key="1">
    <citation type="journal article" date="2019" name="Int. J. Syst. Evol. Microbiol.">
        <title>The Global Catalogue of Microorganisms (GCM) 10K type strain sequencing project: providing services to taxonomists for standard genome sequencing and annotation.</title>
        <authorList>
            <consortium name="The Broad Institute Genomics Platform"/>
            <consortium name="The Broad Institute Genome Sequencing Center for Infectious Disease"/>
            <person name="Wu L."/>
            <person name="Ma J."/>
        </authorList>
    </citation>
    <scope>NUCLEOTIDE SEQUENCE [LARGE SCALE GENOMIC DNA]</scope>
    <source>
        <strain evidence="3">KCTC 33575</strain>
    </source>
</reference>
<dbReference type="Proteomes" id="UP001597519">
    <property type="component" value="Unassembled WGS sequence"/>
</dbReference>
<keyword evidence="1" id="KW-1133">Transmembrane helix</keyword>
<name>A0ABW5WUE5_9STAP</name>
<keyword evidence="1" id="KW-0472">Membrane</keyword>
<dbReference type="RefSeq" id="WP_377773308.1">
    <property type="nucleotide sequence ID" value="NZ_JBHUOQ010000001.1"/>
</dbReference>
<proteinExistence type="predicted"/>
<feature type="transmembrane region" description="Helical" evidence="1">
    <location>
        <begin position="180"/>
        <end position="199"/>
    </location>
</feature>
<protein>
    <submittedName>
        <fullName evidence="2">Uncharacterized protein</fullName>
    </submittedName>
</protein>
<feature type="transmembrane region" description="Helical" evidence="1">
    <location>
        <begin position="139"/>
        <end position="160"/>
    </location>
</feature>